<comment type="caution">
    <text evidence="1">The sequence shown here is derived from an EMBL/GenBank/DDBJ whole genome shotgun (WGS) entry which is preliminary data.</text>
</comment>
<organism evidence="1 2">
    <name type="scientific">Acaulospora colombiana</name>
    <dbReference type="NCBI Taxonomy" id="27376"/>
    <lineage>
        <taxon>Eukaryota</taxon>
        <taxon>Fungi</taxon>
        <taxon>Fungi incertae sedis</taxon>
        <taxon>Mucoromycota</taxon>
        <taxon>Glomeromycotina</taxon>
        <taxon>Glomeromycetes</taxon>
        <taxon>Diversisporales</taxon>
        <taxon>Acaulosporaceae</taxon>
        <taxon>Acaulospora</taxon>
    </lineage>
</organism>
<accession>A0ACA9K4R6</accession>
<dbReference type="EMBL" id="CAJVPT010000901">
    <property type="protein sequence ID" value="CAG8452633.1"/>
    <property type="molecule type" value="Genomic_DNA"/>
</dbReference>
<name>A0ACA9K4R6_9GLOM</name>
<proteinExistence type="predicted"/>
<evidence type="ECO:0000313" key="1">
    <source>
        <dbReference type="EMBL" id="CAG8452633.1"/>
    </source>
</evidence>
<gene>
    <name evidence="1" type="ORF">ACOLOM_LOCUS819</name>
</gene>
<sequence length="109" mass="11679">MYDQATSPIVIEDTNNTPDDSGNQANKNSGRTTFPDESNNVYVMQDSAKGSKPSNYEDQSNENNENDTKMILLCKLQGLLQDLSTPIKGGTDEDGDDEGSGGSLSQSLA</sequence>
<dbReference type="Proteomes" id="UP000789525">
    <property type="component" value="Unassembled WGS sequence"/>
</dbReference>
<evidence type="ECO:0000313" key="2">
    <source>
        <dbReference type="Proteomes" id="UP000789525"/>
    </source>
</evidence>
<reference evidence="1" key="1">
    <citation type="submission" date="2021-06" db="EMBL/GenBank/DDBJ databases">
        <authorList>
            <person name="Kallberg Y."/>
            <person name="Tangrot J."/>
            <person name="Rosling A."/>
        </authorList>
    </citation>
    <scope>NUCLEOTIDE SEQUENCE</scope>
    <source>
        <strain evidence="1">CL356</strain>
    </source>
</reference>
<keyword evidence="2" id="KW-1185">Reference proteome</keyword>
<protein>
    <submittedName>
        <fullName evidence="1">5359_t:CDS:1</fullName>
    </submittedName>
</protein>